<dbReference type="PROSITE" id="PS50939">
    <property type="entry name" value="CYTOCHROME_B561"/>
    <property type="match status" value="1"/>
</dbReference>
<dbReference type="AlphaFoldDB" id="A0AA39A8Z7"/>
<keyword evidence="2" id="KW-0813">Transport</keyword>
<feature type="transmembrane region" description="Helical" evidence="8">
    <location>
        <begin position="874"/>
        <end position="895"/>
    </location>
</feature>
<evidence type="ECO:0000256" key="2">
    <source>
        <dbReference type="ARBA" id="ARBA00022448"/>
    </source>
</evidence>
<dbReference type="GO" id="GO:0020037">
    <property type="term" value="F:heme binding"/>
    <property type="evidence" value="ECO:0007669"/>
    <property type="project" value="InterPro"/>
</dbReference>
<dbReference type="InterPro" id="IPR006593">
    <property type="entry name" value="Cyt_b561/ferric_Rdtase_TM"/>
</dbReference>
<accession>A0AA39A8Z7</accession>
<dbReference type="InterPro" id="IPR057443">
    <property type="entry name" value="At5g54830-like"/>
</dbReference>
<dbReference type="InterPro" id="IPR005018">
    <property type="entry name" value="DOMON_domain"/>
</dbReference>
<keyword evidence="6 8" id="KW-0472">Membrane</keyword>
<dbReference type="InterPro" id="IPR045266">
    <property type="entry name" value="DOH_DOMON"/>
</dbReference>
<keyword evidence="13" id="KW-1185">Reference proteome</keyword>
<evidence type="ECO:0000256" key="4">
    <source>
        <dbReference type="ARBA" id="ARBA00022982"/>
    </source>
</evidence>
<dbReference type="InterPro" id="IPR002541">
    <property type="entry name" value="Cyt_c_assembly"/>
</dbReference>
<feature type="transmembrane region" description="Helical" evidence="8">
    <location>
        <begin position="805"/>
        <end position="825"/>
    </location>
</feature>
<evidence type="ECO:0000259" key="10">
    <source>
        <dbReference type="PROSITE" id="PS50939"/>
    </source>
</evidence>
<dbReference type="InterPro" id="IPR019545">
    <property type="entry name" value="DM13_domain"/>
</dbReference>
<protein>
    <submittedName>
        <fullName evidence="12">Uncharacterized protein</fullName>
    </submittedName>
</protein>
<evidence type="ECO:0000256" key="6">
    <source>
        <dbReference type="ARBA" id="ARBA00023136"/>
    </source>
</evidence>
<keyword evidence="3 8" id="KW-0812">Transmembrane</keyword>
<dbReference type="GO" id="GO:0017004">
    <property type="term" value="P:cytochrome complex assembly"/>
    <property type="evidence" value="ECO:0007669"/>
    <property type="project" value="InterPro"/>
</dbReference>
<keyword evidence="5 8" id="KW-1133">Transmembrane helix</keyword>
<evidence type="ECO:0000256" key="7">
    <source>
        <dbReference type="SAM" id="MobiDB-lite"/>
    </source>
</evidence>
<evidence type="ECO:0000256" key="1">
    <source>
        <dbReference type="ARBA" id="ARBA00004370"/>
    </source>
</evidence>
<evidence type="ECO:0000313" key="13">
    <source>
        <dbReference type="Proteomes" id="UP001168098"/>
    </source>
</evidence>
<feature type="compositionally biased region" description="Basic residues" evidence="7">
    <location>
        <begin position="1"/>
        <end position="10"/>
    </location>
</feature>
<dbReference type="CDD" id="cd08760">
    <property type="entry name" value="Cyt_b561_FRRS1_like"/>
    <property type="match status" value="1"/>
</dbReference>
<dbReference type="CDD" id="cd09631">
    <property type="entry name" value="DOMON_DOH"/>
    <property type="match status" value="2"/>
</dbReference>
<dbReference type="Pfam" id="PF10517">
    <property type="entry name" value="DM13"/>
    <property type="match status" value="1"/>
</dbReference>
<evidence type="ECO:0000259" key="11">
    <source>
        <dbReference type="PROSITE" id="PS51549"/>
    </source>
</evidence>
<dbReference type="SMART" id="SM00665">
    <property type="entry name" value="B561"/>
    <property type="match status" value="1"/>
</dbReference>
<dbReference type="SMART" id="SM00664">
    <property type="entry name" value="DoH"/>
    <property type="match status" value="2"/>
</dbReference>
<dbReference type="InterPro" id="IPR045879">
    <property type="entry name" value="B561A"/>
</dbReference>
<gene>
    <name evidence="12" type="ORF">PVL29_004390</name>
</gene>
<dbReference type="GO" id="GO:0016020">
    <property type="term" value="C:membrane"/>
    <property type="evidence" value="ECO:0007669"/>
    <property type="project" value="UniProtKB-SubCell"/>
</dbReference>
<feature type="transmembrane region" description="Helical" evidence="8">
    <location>
        <begin position="915"/>
        <end position="933"/>
    </location>
</feature>
<dbReference type="SMART" id="SM00686">
    <property type="entry name" value="DM13"/>
    <property type="match status" value="1"/>
</dbReference>
<dbReference type="PROSITE" id="PS51549">
    <property type="entry name" value="DM13"/>
    <property type="match status" value="1"/>
</dbReference>
<organism evidence="12 13">
    <name type="scientific">Vitis rotundifolia</name>
    <name type="common">Muscadine grape</name>
    <dbReference type="NCBI Taxonomy" id="103349"/>
    <lineage>
        <taxon>Eukaryota</taxon>
        <taxon>Viridiplantae</taxon>
        <taxon>Streptophyta</taxon>
        <taxon>Embryophyta</taxon>
        <taxon>Tracheophyta</taxon>
        <taxon>Spermatophyta</taxon>
        <taxon>Magnoliopsida</taxon>
        <taxon>eudicotyledons</taxon>
        <taxon>Gunneridae</taxon>
        <taxon>Pentapetalae</taxon>
        <taxon>rosids</taxon>
        <taxon>Vitales</taxon>
        <taxon>Vitaceae</taxon>
        <taxon>Viteae</taxon>
        <taxon>Vitis</taxon>
    </lineage>
</organism>
<evidence type="ECO:0000256" key="5">
    <source>
        <dbReference type="ARBA" id="ARBA00022989"/>
    </source>
</evidence>
<comment type="subcellular location">
    <subcellularLocation>
        <location evidence="1">Membrane</location>
    </subcellularLocation>
</comment>
<dbReference type="Pfam" id="PF01578">
    <property type="entry name" value="Cytochrom_C_asm"/>
    <property type="match status" value="1"/>
</dbReference>
<dbReference type="Gene3D" id="1.20.120.1770">
    <property type="match status" value="1"/>
</dbReference>
<feature type="domain" description="Cytochrome b561" evidence="10">
    <location>
        <begin position="736"/>
        <end position="933"/>
    </location>
</feature>
<name>A0AA39A8Z7_VITRO</name>
<feature type="domain" description="DM13" evidence="11">
    <location>
        <begin position="117"/>
        <end position="221"/>
    </location>
</feature>
<proteinExistence type="predicted"/>
<dbReference type="Pfam" id="PF03351">
    <property type="entry name" value="DOMON"/>
    <property type="match status" value="2"/>
</dbReference>
<reference evidence="12 13" key="1">
    <citation type="journal article" date="2023" name="BMC Biotechnol.">
        <title>Vitis rotundifolia cv Carlos genome sequencing.</title>
        <authorList>
            <person name="Huff M."/>
            <person name="Hulse-Kemp A."/>
            <person name="Scheffler B."/>
            <person name="Youngblood R."/>
            <person name="Simpson S."/>
            <person name="Babiker E."/>
            <person name="Staton M."/>
        </authorList>
    </citation>
    <scope>NUCLEOTIDE SEQUENCE [LARGE SCALE GENOMIC DNA]</scope>
    <source>
        <tissue evidence="12">Leaf</tissue>
    </source>
</reference>
<dbReference type="PANTHER" id="PTHR47281:SF1">
    <property type="entry name" value="OS09G0557700 PROTEIN"/>
    <property type="match status" value="1"/>
</dbReference>
<feature type="region of interest" description="Disordered" evidence="7">
    <location>
        <begin position="941"/>
        <end position="987"/>
    </location>
</feature>
<dbReference type="PANTHER" id="PTHR47281">
    <property type="entry name" value="OS09G0557700 PROTEIN"/>
    <property type="match status" value="1"/>
</dbReference>
<dbReference type="Proteomes" id="UP001168098">
    <property type="component" value="Unassembled WGS sequence"/>
</dbReference>
<feature type="compositionally biased region" description="Polar residues" evidence="7">
    <location>
        <begin position="978"/>
        <end position="987"/>
    </location>
</feature>
<evidence type="ECO:0000256" key="3">
    <source>
        <dbReference type="ARBA" id="ARBA00022692"/>
    </source>
</evidence>
<feature type="domain" description="DOMON" evidence="9">
    <location>
        <begin position="608"/>
        <end position="728"/>
    </location>
</feature>
<dbReference type="EMBL" id="JARBHA010000004">
    <property type="protein sequence ID" value="KAJ9702627.1"/>
    <property type="molecule type" value="Genomic_DNA"/>
</dbReference>
<sequence length="987" mass="108810">MVSSPRKRAPRRGETPEPKPNSSISTLQRVPDSLPCLRVNSRQASQVHSSSSSAAAAAAASSSSSSHYSLELGYSCTLDPDPISMYHPFRFLGFLFTLILHCHADPGSGCSKTSPLLHFESDIEMVQHQLRGLIKVLDDCSFRVSEFDMLRGSDVHWWGAAGPDFANLTSGFVISDDKLNKTYKNESFVVRLRSNLTWDRIGVLAVWDIPTASDFGHVVLGDPRNGSGNIAVSPDLAPSPAMEPNTSTVRNRTGGVPTMFENCKVLSPNYRVRWTLSADEDSIDIGLEAATGSMNYMAFGWADPKSTYSPMLGADVAVAGFTEDGVPFSDDYYITKYSECMINKNGLVQGVCPDTMYEGSNPDGLVNNTRLVYGHRKDGVSFVRYQRPLRSIDKKYDLPVNHTGNMTVIWALGLIRPPDTLRPYYLPQNHGGPMLVTYGHLVLDVSEHVNDCLGPLDAEDKEDQDLIIADANVPLVVVTGPALNYPNPPNPSKVLYINKKEAPFLRVERGVPVKFSIQAGHDVALYITSDPLGGNATLRNVSETVYAGGANAEGVLASPMELVWAPDRNTPDQVYYQSLYTQKMGWKIQVVDGGLSDMYNNSVVLDDQQVTLFWTLSEDSISIAARGEKKSGYLAIGFGSGMVNSYAYVGWIDNDIGRVNTYWIDGKDASGVHPTNENLSHVRCKSENGMITFEFTRPLKPPCSRAERRECNNIVDATTPLKVVWAMGAKWSGDHLSERNMHSATSSRPVRVLLMRGSAEAEQDLRPVLAVHGFMMFLAWGILLPGGILAARYLKHVKGDGWFQIHVYLQYSGLAIVLLGFLFAVAELRGFYFSSLHVKFGITAIFLACVQPVNASLRPKRTANGETVSSKRLAWEYLHVIVGRCAIVAGIAALISGMKHLGDRYGGENVEGLNWALIIWFLLGALTVIYLEYREKKREKDRNSERSSWVLGNMEEDDSTDLLSPSNAEKESHPSEIQEVQLQPLSR</sequence>
<comment type="caution">
    <text evidence="12">The sequence shown here is derived from an EMBL/GenBank/DDBJ whole genome shotgun (WGS) entry which is preliminary data.</text>
</comment>
<feature type="domain" description="DOMON" evidence="9">
    <location>
        <begin position="268"/>
        <end position="413"/>
    </location>
</feature>
<feature type="transmembrane region" description="Helical" evidence="8">
    <location>
        <begin position="769"/>
        <end position="793"/>
    </location>
</feature>
<keyword evidence="4" id="KW-0249">Electron transport</keyword>
<dbReference type="Pfam" id="PF25489">
    <property type="entry name" value="At5g54830"/>
    <property type="match status" value="1"/>
</dbReference>
<dbReference type="PROSITE" id="PS50836">
    <property type="entry name" value="DOMON"/>
    <property type="match status" value="2"/>
</dbReference>
<evidence type="ECO:0000313" key="12">
    <source>
        <dbReference type="EMBL" id="KAJ9702627.1"/>
    </source>
</evidence>
<evidence type="ECO:0000259" key="9">
    <source>
        <dbReference type="PROSITE" id="PS50836"/>
    </source>
</evidence>
<feature type="region of interest" description="Disordered" evidence="7">
    <location>
        <begin position="1"/>
        <end position="30"/>
    </location>
</feature>
<feature type="transmembrane region" description="Helical" evidence="8">
    <location>
        <begin position="831"/>
        <end position="853"/>
    </location>
</feature>
<evidence type="ECO:0000256" key="8">
    <source>
        <dbReference type="SAM" id="Phobius"/>
    </source>
</evidence>